<dbReference type="EMBL" id="GBXM01055410">
    <property type="protein sequence ID" value="JAH53167.1"/>
    <property type="molecule type" value="Transcribed_RNA"/>
</dbReference>
<protein>
    <submittedName>
        <fullName evidence="1">Uncharacterized protein</fullName>
    </submittedName>
</protein>
<sequence length="74" mass="8437">MTAVHGTFETFLKDFLCVDSAHPHENNEASDLGEEKEHIIVARREKKQDVFSSRGTELLSDCATLFICRLSVRR</sequence>
<evidence type="ECO:0000313" key="1">
    <source>
        <dbReference type="EMBL" id="JAH53167.1"/>
    </source>
</evidence>
<dbReference type="AlphaFoldDB" id="A0A0E9TI67"/>
<reference evidence="1" key="2">
    <citation type="journal article" date="2015" name="Fish Shellfish Immunol.">
        <title>Early steps in the European eel (Anguilla anguilla)-Vibrio vulnificus interaction in the gills: Role of the RtxA13 toxin.</title>
        <authorList>
            <person name="Callol A."/>
            <person name="Pajuelo D."/>
            <person name="Ebbesson L."/>
            <person name="Teles M."/>
            <person name="MacKenzie S."/>
            <person name="Amaro C."/>
        </authorList>
    </citation>
    <scope>NUCLEOTIDE SEQUENCE</scope>
</reference>
<organism evidence="1">
    <name type="scientific">Anguilla anguilla</name>
    <name type="common">European freshwater eel</name>
    <name type="synonym">Muraena anguilla</name>
    <dbReference type="NCBI Taxonomy" id="7936"/>
    <lineage>
        <taxon>Eukaryota</taxon>
        <taxon>Metazoa</taxon>
        <taxon>Chordata</taxon>
        <taxon>Craniata</taxon>
        <taxon>Vertebrata</taxon>
        <taxon>Euteleostomi</taxon>
        <taxon>Actinopterygii</taxon>
        <taxon>Neopterygii</taxon>
        <taxon>Teleostei</taxon>
        <taxon>Anguilliformes</taxon>
        <taxon>Anguillidae</taxon>
        <taxon>Anguilla</taxon>
    </lineage>
</organism>
<accession>A0A0E9TI67</accession>
<proteinExistence type="predicted"/>
<name>A0A0E9TI67_ANGAN</name>
<reference evidence="1" key="1">
    <citation type="submission" date="2014-11" db="EMBL/GenBank/DDBJ databases">
        <authorList>
            <person name="Amaro Gonzalez C."/>
        </authorList>
    </citation>
    <scope>NUCLEOTIDE SEQUENCE</scope>
</reference>